<dbReference type="EMBL" id="BPLQ01000740">
    <property type="protein sequence ID" value="GIX74350.1"/>
    <property type="molecule type" value="Genomic_DNA"/>
</dbReference>
<protein>
    <submittedName>
        <fullName evidence="1">Uncharacterized protein</fullName>
    </submittedName>
</protein>
<evidence type="ECO:0000313" key="2">
    <source>
        <dbReference type="Proteomes" id="UP001054837"/>
    </source>
</evidence>
<dbReference type="Proteomes" id="UP001054837">
    <property type="component" value="Unassembled WGS sequence"/>
</dbReference>
<proteinExistence type="predicted"/>
<dbReference type="AlphaFoldDB" id="A0AAV4MPN7"/>
<gene>
    <name evidence="1" type="ORF">CDAR_192771</name>
</gene>
<sequence>MNCQSLQDEQSIPSSKTKPYTWKDSAFKLFCSHLSNFIKTIQYRMHVKRHAHSTILNKLRNIIAEIISIVPIPIDHASVRKESASDAHRLFKWYCNKEGQSEPSD</sequence>
<accession>A0AAV4MPN7</accession>
<reference evidence="1 2" key="1">
    <citation type="submission" date="2021-06" db="EMBL/GenBank/DDBJ databases">
        <title>Caerostris darwini draft genome.</title>
        <authorList>
            <person name="Kono N."/>
            <person name="Arakawa K."/>
        </authorList>
    </citation>
    <scope>NUCLEOTIDE SEQUENCE [LARGE SCALE GENOMIC DNA]</scope>
</reference>
<keyword evidence="2" id="KW-1185">Reference proteome</keyword>
<name>A0AAV4MPN7_9ARAC</name>
<organism evidence="1 2">
    <name type="scientific">Caerostris darwini</name>
    <dbReference type="NCBI Taxonomy" id="1538125"/>
    <lineage>
        <taxon>Eukaryota</taxon>
        <taxon>Metazoa</taxon>
        <taxon>Ecdysozoa</taxon>
        <taxon>Arthropoda</taxon>
        <taxon>Chelicerata</taxon>
        <taxon>Arachnida</taxon>
        <taxon>Araneae</taxon>
        <taxon>Araneomorphae</taxon>
        <taxon>Entelegynae</taxon>
        <taxon>Araneoidea</taxon>
        <taxon>Araneidae</taxon>
        <taxon>Caerostris</taxon>
    </lineage>
</organism>
<comment type="caution">
    <text evidence="1">The sequence shown here is derived from an EMBL/GenBank/DDBJ whole genome shotgun (WGS) entry which is preliminary data.</text>
</comment>
<evidence type="ECO:0000313" key="1">
    <source>
        <dbReference type="EMBL" id="GIX74350.1"/>
    </source>
</evidence>